<sequence>MQIRAWGIGRRLAWGLCLAASLAGASPALAASRMSVGPAPGPRPAASGAGAAAQPSAPAQDPGREVMLQTIGMLAGQGLWLGREALAGLAERAEKRLIDREQAGRALADMTRYIDVTLAVFKDRLMGRLAPEERRDLTLLIGYYETFREAAASLAAYLGGEAGGRAAYEAAMERLGAALNQISLGGRPAP</sequence>
<proteinExistence type="predicted"/>
<dbReference type="KEGG" id="dcb:C3Y92_03090"/>
<organism evidence="3 4">
    <name type="scientific">Solidesulfovibrio carbinolicus</name>
    <dbReference type="NCBI Taxonomy" id="296842"/>
    <lineage>
        <taxon>Bacteria</taxon>
        <taxon>Pseudomonadati</taxon>
        <taxon>Thermodesulfobacteriota</taxon>
        <taxon>Desulfovibrionia</taxon>
        <taxon>Desulfovibrionales</taxon>
        <taxon>Desulfovibrionaceae</taxon>
        <taxon>Solidesulfovibrio</taxon>
    </lineage>
</organism>
<feature type="region of interest" description="Disordered" evidence="1">
    <location>
        <begin position="33"/>
        <end position="62"/>
    </location>
</feature>
<name>A0A4P6HK96_9BACT</name>
<gene>
    <name evidence="3" type="ORF">C3Y92_03090</name>
</gene>
<dbReference type="EMBL" id="CP026538">
    <property type="protein sequence ID" value="QAZ66280.1"/>
    <property type="molecule type" value="Genomic_DNA"/>
</dbReference>
<feature type="chain" id="PRO_5020599153" description="DUF2059 domain-containing protein" evidence="2">
    <location>
        <begin position="31"/>
        <end position="190"/>
    </location>
</feature>
<dbReference type="AlphaFoldDB" id="A0A4P6HK96"/>
<evidence type="ECO:0000256" key="1">
    <source>
        <dbReference type="SAM" id="MobiDB-lite"/>
    </source>
</evidence>
<reference evidence="3 4" key="1">
    <citation type="submission" date="2018-02" db="EMBL/GenBank/DDBJ databases">
        <title>Genome sequence of Desulfovibrio carbinolicus DSM 3852.</title>
        <authorList>
            <person name="Wilbanks E."/>
            <person name="Skennerton C.T."/>
            <person name="Orphan V.J."/>
        </authorList>
    </citation>
    <scope>NUCLEOTIDE SEQUENCE [LARGE SCALE GENOMIC DNA]</scope>
    <source>
        <strain evidence="3 4">DSM 3852</strain>
    </source>
</reference>
<dbReference type="OrthoDB" id="5455923at2"/>
<dbReference type="RefSeq" id="WP_129349406.1">
    <property type="nucleotide sequence ID" value="NZ_CP026538.1"/>
</dbReference>
<evidence type="ECO:0000313" key="3">
    <source>
        <dbReference type="EMBL" id="QAZ66280.1"/>
    </source>
</evidence>
<evidence type="ECO:0000313" key="4">
    <source>
        <dbReference type="Proteomes" id="UP000293296"/>
    </source>
</evidence>
<dbReference type="Proteomes" id="UP000293296">
    <property type="component" value="Chromosome"/>
</dbReference>
<feature type="signal peptide" evidence="2">
    <location>
        <begin position="1"/>
        <end position="30"/>
    </location>
</feature>
<evidence type="ECO:0008006" key="5">
    <source>
        <dbReference type="Google" id="ProtNLM"/>
    </source>
</evidence>
<keyword evidence="4" id="KW-1185">Reference proteome</keyword>
<feature type="compositionally biased region" description="Low complexity" evidence="1">
    <location>
        <begin position="44"/>
        <end position="61"/>
    </location>
</feature>
<accession>A0A4P6HK96</accession>
<evidence type="ECO:0000256" key="2">
    <source>
        <dbReference type="SAM" id="SignalP"/>
    </source>
</evidence>
<protein>
    <recommendedName>
        <fullName evidence="5">DUF2059 domain-containing protein</fullName>
    </recommendedName>
</protein>
<keyword evidence="2" id="KW-0732">Signal</keyword>